<dbReference type="EMBL" id="VBTE01000002">
    <property type="protein sequence ID" value="TLQ09435.1"/>
    <property type="molecule type" value="Genomic_DNA"/>
</dbReference>
<feature type="transmembrane region" description="Helical" evidence="1">
    <location>
        <begin position="243"/>
        <end position="260"/>
    </location>
</feature>
<dbReference type="RefSeq" id="WP_138470606.1">
    <property type="nucleotide sequence ID" value="NZ_JBGQQG010000022.1"/>
</dbReference>
<feature type="transmembrane region" description="Helical" evidence="1">
    <location>
        <begin position="154"/>
        <end position="182"/>
    </location>
</feature>
<dbReference type="STRING" id="191770.SAMN04488013_11177"/>
<accession>A0A5R9C845</accession>
<feature type="transmembrane region" description="Helical" evidence="1">
    <location>
        <begin position="194"/>
        <end position="213"/>
    </location>
</feature>
<organism evidence="2 3">
    <name type="scientific">Marinilactibacillus psychrotolerans</name>
    <dbReference type="NCBI Taxonomy" id="191770"/>
    <lineage>
        <taxon>Bacteria</taxon>
        <taxon>Bacillati</taxon>
        <taxon>Bacillota</taxon>
        <taxon>Bacilli</taxon>
        <taxon>Lactobacillales</taxon>
        <taxon>Carnobacteriaceae</taxon>
        <taxon>Marinilactibacillus</taxon>
    </lineage>
</organism>
<reference evidence="2 3" key="1">
    <citation type="submission" date="2019-05" db="EMBL/GenBank/DDBJ databases">
        <title>The metagenome of a microbial culture collection derived from dairy environment covers the genomic content of the human microbiome.</title>
        <authorList>
            <person name="Roder T."/>
            <person name="Wuthrich D."/>
            <person name="Sattari Z."/>
            <person name="Von Ah U."/>
            <person name="Bar C."/>
            <person name="Ronchi F."/>
            <person name="Macpherson A.J."/>
            <person name="Ganal-Vonarburg S.C."/>
            <person name="Bruggmann R."/>
            <person name="Vergeres G."/>
        </authorList>
    </citation>
    <scope>NUCLEOTIDE SEQUENCE [LARGE SCALE GENOMIC DNA]</scope>
    <source>
        <strain evidence="2 3">FAM 24235</strain>
    </source>
</reference>
<keyword evidence="1" id="KW-0812">Transmembrane</keyword>
<feature type="transmembrane region" description="Helical" evidence="1">
    <location>
        <begin position="89"/>
        <end position="108"/>
    </location>
</feature>
<dbReference type="Proteomes" id="UP000307201">
    <property type="component" value="Unassembled WGS sequence"/>
</dbReference>
<evidence type="ECO:0000313" key="2">
    <source>
        <dbReference type="EMBL" id="TLQ09435.1"/>
    </source>
</evidence>
<name>A0A5R9C845_9LACT</name>
<feature type="transmembrane region" description="Helical" evidence="1">
    <location>
        <begin position="6"/>
        <end position="24"/>
    </location>
</feature>
<sequence>MLDAIFYLRLVGLILSFVGFKKLVEDKLDIKSNYSWLFIFSSISCLIYFAGFIGKLWFASYLLFTIGLVLFIFYLFKQKLTIFLLIQKINLLNISFFIALIILFFSLIPTKFIHYDNFSHWGIIVKYLLDTDALPTVATDIIDFKTYPLGSTSFIYYVCRIVGYSQGLMLFAQSLLILSSFYALFGVIRDIRRYLLISVMGLSFSLMTIFNISIRINNLLVDFLLPLLSLAVIAIIYSYRDRILKACFIVLPILSLLTIVKNSGLFFYAICIFYLLFYIFHSFSKKNIKHNIKYASIGFLTIVTSMLPYIIWNLHTKIALQGTNSKHTLSVENFKEVSSEKSQETVQLIVSKFFNAILSIDSLSTRGLLIFHIITFISYFVALFILKKHWNSLKILLLLDLIVVLYYAGNLAMFIYTMPTEEAIVLAGLERYLSSMVIFFIGIVSFNLVINIEQSLHIQQGPKRDYKAFKSIQTKRIYQNSALICTALTLSFLFSEINGMNSMNQSYADTIPGKVTAAVGDQMQLDTQNKFLVYAEDTDNQLSNFSLQYAVKYFLFSPNVDGISTFALEDKSTLDNYDYLLILDDNSVLDGLKLTSEKDLTSSKLYKIDHQQLLEIDPATLSE</sequence>
<evidence type="ECO:0000256" key="1">
    <source>
        <dbReference type="SAM" id="Phobius"/>
    </source>
</evidence>
<protein>
    <recommendedName>
        <fullName evidence="4">Glycosyltransferase RgtA/B/C/D-like domain-containing protein</fullName>
    </recommendedName>
</protein>
<evidence type="ECO:0000313" key="3">
    <source>
        <dbReference type="Proteomes" id="UP000307201"/>
    </source>
</evidence>
<comment type="caution">
    <text evidence="2">The sequence shown here is derived from an EMBL/GenBank/DDBJ whole genome shotgun (WGS) entry which is preliminary data.</text>
</comment>
<keyword evidence="1" id="KW-1133">Transmembrane helix</keyword>
<dbReference type="OrthoDB" id="2787347at2"/>
<feature type="transmembrane region" description="Helical" evidence="1">
    <location>
        <begin position="477"/>
        <end position="495"/>
    </location>
</feature>
<feature type="transmembrane region" description="Helical" evidence="1">
    <location>
        <begin position="219"/>
        <end position="236"/>
    </location>
</feature>
<feature type="transmembrane region" description="Helical" evidence="1">
    <location>
        <begin position="59"/>
        <end position="77"/>
    </location>
</feature>
<gene>
    <name evidence="2" type="ORF">FEZ48_01400</name>
</gene>
<feature type="transmembrane region" description="Helical" evidence="1">
    <location>
        <begin position="436"/>
        <end position="456"/>
    </location>
</feature>
<keyword evidence="1" id="KW-0472">Membrane</keyword>
<evidence type="ECO:0008006" key="4">
    <source>
        <dbReference type="Google" id="ProtNLM"/>
    </source>
</evidence>
<feature type="transmembrane region" description="Helical" evidence="1">
    <location>
        <begin position="295"/>
        <end position="312"/>
    </location>
</feature>
<feature type="transmembrane region" description="Helical" evidence="1">
    <location>
        <begin position="266"/>
        <end position="283"/>
    </location>
</feature>
<proteinExistence type="predicted"/>
<dbReference type="AlphaFoldDB" id="A0A5R9C845"/>
<feature type="transmembrane region" description="Helical" evidence="1">
    <location>
        <begin position="368"/>
        <end position="386"/>
    </location>
</feature>
<feature type="transmembrane region" description="Helical" evidence="1">
    <location>
        <begin position="36"/>
        <end position="53"/>
    </location>
</feature>
<feature type="transmembrane region" description="Helical" evidence="1">
    <location>
        <begin position="395"/>
        <end position="416"/>
    </location>
</feature>